<evidence type="ECO:0000256" key="2">
    <source>
        <dbReference type="SAM" id="MobiDB-lite"/>
    </source>
</evidence>
<dbReference type="PANTHER" id="PTHR21666">
    <property type="entry name" value="PEPTIDASE-RELATED"/>
    <property type="match status" value="1"/>
</dbReference>
<dbReference type="EMBL" id="BMJQ01000004">
    <property type="protein sequence ID" value="GGF13756.1"/>
    <property type="molecule type" value="Genomic_DNA"/>
</dbReference>
<dbReference type="CDD" id="cd12797">
    <property type="entry name" value="M23_peptidase"/>
    <property type="match status" value="1"/>
</dbReference>
<dbReference type="InterPro" id="IPR018392">
    <property type="entry name" value="LysM"/>
</dbReference>
<dbReference type="InterPro" id="IPR011055">
    <property type="entry name" value="Dup_hybrid_motif"/>
</dbReference>
<feature type="compositionally biased region" description="Pro residues" evidence="2">
    <location>
        <begin position="212"/>
        <end position="228"/>
    </location>
</feature>
<feature type="domain" description="LysM" evidence="3">
    <location>
        <begin position="99"/>
        <end position="143"/>
    </location>
</feature>
<dbReference type="Proteomes" id="UP000646365">
    <property type="component" value="Unassembled WGS sequence"/>
</dbReference>
<evidence type="ECO:0000256" key="1">
    <source>
        <dbReference type="ARBA" id="ARBA00038420"/>
    </source>
</evidence>
<evidence type="ECO:0000313" key="4">
    <source>
        <dbReference type="EMBL" id="GGF13756.1"/>
    </source>
</evidence>
<dbReference type="GO" id="GO:0004222">
    <property type="term" value="F:metalloendopeptidase activity"/>
    <property type="evidence" value="ECO:0007669"/>
    <property type="project" value="TreeGrafter"/>
</dbReference>
<comment type="similarity">
    <text evidence="1">Belongs to the E.coli NlpD/Haemophilus LppB family.</text>
</comment>
<feature type="region of interest" description="Disordered" evidence="2">
    <location>
        <begin position="12"/>
        <end position="43"/>
    </location>
</feature>
<reference evidence="4" key="1">
    <citation type="journal article" date="2014" name="Int. J. Syst. Evol. Microbiol.">
        <title>Complete genome sequence of Corynebacterium casei LMG S-19264T (=DSM 44701T), isolated from a smear-ripened cheese.</title>
        <authorList>
            <consortium name="US DOE Joint Genome Institute (JGI-PGF)"/>
            <person name="Walter F."/>
            <person name="Albersmeier A."/>
            <person name="Kalinowski J."/>
            <person name="Ruckert C."/>
        </authorList>
    </citation>
    <scope>NUCLEOTIDE SEQUENCE</scope>
    <source>
        <strain evidence="4">CGMCC 1.15725</strain>
    </source>
</reference>
<dbReference type="Pfam" id="PF01551">
    <property type="entry name" value="Peptidase_M23"/>
    <property type="match status" value="1"/>
</dbReference>
<proteinExistence type="inferred from homology"/>
<protein>
    <recommendedName>
        <fullName evidence="3">LysM domain-containing protein</fullName>
    </recommendedName>
</protein>
<name>A0A8J3E1N8_9PROT</name>
<feature type="compositionally biased region" description="Pro residues" evidence="2">
    <location>
        <begin position="249"/>
        <end position="279"/>
    </location>
</feature>
<dbReference type="SUPFAM" id="SSF54106">
    <property type="entry name" value="LysM domain"/>
    <property type="match status" value="2"/>
</dbReference>
<keyword evidence="5" id="KW-1185">Reference proteome</keyword>
<reference evidence="4" key="2">
    <citation type="submission" date="2020-09" db="EMBL/GenBank/DDBJ databases">
        <authorList>
            <person name="Sun Q."/>
            <person name="Zhou Y."/>
        </authorList>
    </citation>
    <scope>NUCLEOTIDE SEQUENCE</scope>
    <source>
        <strain evidence="4">CGMCC 1.15725</strain>
    </source>
</reference>
<comment type="caution">
    <text evidence="4">The sequence shown here is derived from an EMBL/GenBank/DDBJ whole genome shotgun (WGS) entry which is preliminary data.</text>
</comment>
<dbReference type="AlphaFoldDB" id="A0A8J3E1N8"/>
<accession>A0A8J3E1N8</accession>
<dbReference type="InterPro" id="IPR050570">
    <property type="entry name" value="Cell_wall_metabolism_enzyme"/>
</dbReference>
<dbReference type="SUPFAM" id="SSF51261">
    <property type="entry name" value="Duplicated hybrid motif"/>
    <property type="match status" value="1"/>
</dbReference>
<evidence type="ECO:0000259" key="3">
    <source>
        <dbReference type="PROSITE" id="PS51782"/>
    </source>
</evidence>
<dbReference type="PROSITE" id="PS51782">
    <property type="entry name" value="LYSM"/>
    <property type="match status" value="2"/>
</dbReference>
<dbReference type="Gene3D" id="3.10.350.10">
    <property type="entry name" value="LysM domain"/>
    <property type="match status" value="2"/>
</dbReference>
<evidence type="ECO:0000313" key="5">
    <source>
        <dbReference type="Proteomes" id="UP000646365"/>
    </source>
</evidence>
<dbReference type="Pfam" id="PF01476">
    <property type="entry name" value="LysM"/>
    <property type="match status" value="2"/>
</dbReference>
<organism evidence="4 5">
    <name type="scientific">Aliidongia dinghuensis</name>
    <dbReference type="NCBI Taxonomy" id="1867774"/>
    <lineage>
        <taxon>Bacteria</taxon>
        <taxon>Pseudomonadati</taxon>
        <taxon>Pseudomonadota</taxon>
        <taxon>Alphaproteobacteria</taxon>
        <taxon>Rhodospirillales</taxon>
        <taxon>Dongiaceae</taxon>
        <taxon>Aliidongia</taxon>
    </lineage>
</organism>
<dbReference type="CDD" id="cd00118">
    <property type="entry name" value="LysM"/>
    <property type="match status" value="2"/>
</dbReference>
<feature type="domain" description="LysM" evidence="3">
    <location>
        <begin position="51"/>
        <end position="95"/>
    </location>
</feature>
<dbReference type="InterPro" id="IPR036779">
    <property type="entry name" value="LysM_dom_sf"/>
</dbReference>
<feature type="compositionally biased region" description="Low complexity" evidence="2">
    <location>
        <begin position="229"/>
        <end position="248"/>
    </location>
</feature>
<dbReference type="Gene3D" id="2.70.70.10">
    <property type="entry name" value="Glucose Permease (Domain IIA)"/>
    <property type="match status" value="1"/>
</dbReference>
<sequence>MALLAGCHQSTTPAPIYNGGSGETRPLAPANAAPDAQPGSAQTGILETAGGRVTVQQGETLYAISRRSGVPVRFLIDANNLQPPYRVQSGQVLTLPRTRQHIVQQGETLYSVARRYGVEAASLARMNHIDPPYTIKLGQPLLLPPTVAEAPQVASALPLTSAPPSAPASALSPVEPASPPPPAGAPGGNGVMTTALSPPPSAPSSTAAPPAATQPPAPVAVPGPPQVLAPPATSSAAPPAAPQNTAAVPVPPPLPQRPGPAPTSAPAPTPTPAPTPAPAPEAAEEAPPPAGTTVSPPEPESGAATPPPRAAAPSAAVAAIVDGHRPPTAPLFSWPVSGRIISTFGPAAGGTHNDGINISAPEGTTVVAAEAGTIAYAGNELRGFGNLLLIKHDGGWVTAYAHNEVLLVKKGDRVRRGQAIARVGNTGGVNGSQLHFELRSGTKAVDPLDHLPQLTAGD</sequence>
<dbReference type="SMART" id="SM00257">
    <property type="entry name" value="LysM"/>
    <property type="match status" value="2"/>
</dbReference>
<gene>
    <name evidence="4" type="ORF">GCM10011611_19350</name>
</gene>
<dbReference type="InterPro" id="IPR016047">
    <property type="entry name" value="M23ase_b-sheet_dom"/>
</dbReference>
<feature type="compositionally biased region" description="Low complexity" evidence="2">
    <location>
        <begin position="159"/>
        <end position="175"/>
    </location>
</feature>
<feature type="region of interest" description="Disordered" evidence="2">
    <location>
        <begin position="159"/>
        <end position="316"/>
    </location>
</feature>
<dbReference type="PANTHER" id="PTHR21666:SF263">
    <property type="entry name" value="MUREIN HYDROLASE ACTIVATOR NLPD"/>
    <property type="match status" value="1"/>
</dbReference>